<feature type="region of interest" description="Disordered" evidence="1">
    <location>
        <begin position="1"/>
        <end position="23"/>
    </location>
</feature>
<feature type="region of interest" description="Disordered" evidence="1">
    <location>
        <begin position="43"/>
        <end position="72"/>
    </location>
</feature>
<gene>
    <name evidence="2" type="ORF">J07HQW2_02295</name>
</gene>
<evidence type="ECO:0000313" key="3">
    <source>
        <dbReference type="Proteomes" id="UP000030710"/>
    </source>
</evidence>
<dbReference type="eggNOG" id="arCOG08972">
    <property type="taxonomic scope" value="Archaea"/>
</dbReference>
<dbReference type="InterPro" id="IPR057178">
    <property type="entry name" value="DUF7856"/>
</dbReference>
<proteinExistence type="predicted"/>
<dbReference type="HOGENOM" id="CLU_784379_0_0_2"/>
<dbReference type="RefSeq" id="WP_021055307.1">
    <property type="nucleotide sequence ID" value="NZ_KE356561.1"/>
</dbReference>
<evidence type="ECO:0000256" key="1">
    <source>
        <dbReference type="SAM" id="MobiDB-lite"/>
    </source>
</evidence>
<accession>U1NFI7</accession>
<dbReference type="EMBL" id="KE356561">
    <property type="protein sequence ID" value="ERG95835.1"/>
    <property type="molecule type" value="Genomic_DNA"/>
</dbReference>
<feature type="compositionally biased region" description="Low complexity" evidence="1">
    <location>
        <begin position="43"/>
        <end position="58"/>
    </location>
</feature>
<protein>
    <submittedName>
        <fullName evidence="2">Uncharacterized protein</fullName>
    </submittedName>
</protein>
<dbReference type="Pfam" id="PF25254">
    <property type="entry name" value="DUF7856"/>
    <property type="match status" value="1"/>
</dbReference>
<reference evidence="2 3" key="1">
    <citation type="journal article" date="2013" name="PLoS ONE">
        <title>Assembly-driven community genomics of a hypersaline microbial ecosystem.</title>
        <authorList>
            <person name="Podell S."/>
            <person name="Ugalde J.A."/>
            <person name="Narasingarao P."/>
            <person name="Banfield J.F."/>
            <person name="Heidelberg K.B."/>
            <person name="Allen E.E."/>
        </authorList>
    </citation>
    <scope>NUCLEOTIDE SEQUENCE [LARGE SCALE GENOMIC DNA]</scope>
    <source>
        <strain evidence="3">J07HQW2</strain>
    </source>
</reference>
<dbReference type="Proteomes" id="UP000030710">
    <property type="component" value="Unassembled WGS sequence"/>
</dbReference>
<evidence type="ECO:0000313" key="2">
    <source>
        <dbReference type="EMBL" id="ERG95835.1"/>
    </source>
</evidence>
<organism evidence="2 3">
    <name type="scientific">Haloquadratum walsbyi J07HQW2</name>
    <dbReference type="NCBI Taxonomy" id="1238425"/>
    <lineage>
        <taxon>Archaea</taxon>
        <taxon>Methanobacteriati</taxon>
        <taxon>Methanobacteriota</taxon>
        <taxon>Stenosarchaea group</taxon>
        <taxon>Halobacteria</taxon>
        <taxon>Halobacteriales</taxon>
        <taxon>Haloferacaceae</taxon>
        <taxon>Haloquadratum</taxon>
    </lineage>
</organism>
<dbReference type="AlphaFoldDB" id="U1NFI7"/>
<dbReference type="STRING" id="1238425.J07HQW2_02295"/>
<sequence length="353" mass="38622">MSSHHATHYTHTDNHNSTSAVPPAATIELPSGQQLQGHIIEFSDSPIQPDSSDQIISSDSKRSQKAIRPRSNSQLELRYCSHQLNTDISLVELDQAVHAGAPTPSKSLCIYSPAPTPVREYIGVITHNPNIKRRDALIAIGQLWGIKTSYDASFRSVQSAIDQLESSSVPDLTSARERVATAGVDVERLHERVAMLRGRMAVYHESDATADITETEVALKDTIRTLSEASTEEIAAAQRLAQLMDIARSARDQKEKRLSLIDRRQNLTRRIRTAIFDAVKTKFDNIRQTPWITDGIHSNDNHTSALADALAISLLTPLRAPLVIHKHVASTFGGASALAIRLNATVIVGTATT</sequence>
<name>U1NFI7_9EURY</name>